<dbReference type="InterPro" id="IPR001387">
    <property type="entry name" value="Cro/C1-type_HTH"/>
</dbReference>
<evidence type="ECO:0000313" key="2">
    <source>
        <dbReference type="EMBL" id="HJC48904.1"/>
    </source>
</evidence>
<gene>
    <name evidence="2" type="ORF">IAA04_12720</name>
</gene>
<dbReference type="GO" id="GO:0003677">
    <property type="term" value="F:DNA binding"/>
    <property type="evidence" value="ECO:0007669"/>
    <property type="project" value="InterPro"/>
</dbReference>
<dbReference type="SMART" id="SM00530">
    <property type="entry name" value="HTH_XRE"/>
    <property type="match status" value="1"/>
</dbReference>
<evidence type="ECO:0000313" key="3">
    <source>
        <dbReference type="Proteomes" id="UP000823883"/>
    </source>
</evidence>
<feature type="domain" description="HTH cro/C1-type" evidence="1">
    <location>
        <begin position="11"/>
        <end position="66"/>
    </location>
</feature>
<dbReference type="Proteomes" id="UP000823883">
    <property type="component" value="Unassembled WGS sequence"/>
</dbReference>
<accession>A0A9D2PES8</accession>
<dbReference type="Gene3D" id="1.10.260.40">
    <property type="entry name" value="lambda repressor-like DNA-binding domains"/>
    <property type="match status" value="1"/>
</dbReference>
<proteinExistence type="predicted"/>
<reference evidence="2" key="2">
    <citation type="submission" date="2021-04" db="EMBL/GenBank/DDBJ databases">
        <authorList>
            <person name="Gilroy R."/>
        </authorList>
    </citation>
    <scope>NUCLEOTIDE SEQUENCE</scope>
    <source>
        <strain evidence="2">CHK183-5548</strain>
    </source>
</reference>
<organism evidence="2 3">
    <name type="scientific">Candidatus Lachnoclostridium pullistercoris</name>
    <dbReference type="NCBI Taxonomy" id="2838632"/>
    <lineage>
        <taxon>Bacteria</taxon>
        <taxon>Bacillati</taxon>
        <taxon>Bacillota</taxon>
        <taxon>Clostridia</taxon>
        <taxon>Lachnospirales</taxon>
        <taxon>Lachnospiraceae</taxon>
    </lineage>
</organism>
<dbReference type="CDD" id="cd00093">
    <property type="entry name" value="HTH_XRE"/>
    <property type="match status" value="1"/>
</dbReference>
<dbReference type="SUPFAM" id="SSF47413">
    <property type="entry name" value="lambda repressor-like DNA-binding domains"/>
    <property type="match status" value="1"/>
</dbReference>
<evidence type="ECO:0000259" key="1">
    <source>
        <dbReference type="PROSITE" id="PS50943"/>
    </source>
</evidence>
<dbReference type="Pfam" id="PF01381">
    <property type="entry name" value="HTH_3"/>
    <property type="match status" value="1"/>
</dbReference>
<protein>
    <submittedName>
        <fullName evidence="2">Helix-turn-helix transcriptional regulator</fullName>
    </submittedName>
</protein>
<dbReference type="AlphaFoldDB" id="A0A9D2PES8"/>
<dbReference type="PROSITE" id="PS50943">
    <property type="entry name" value="HTH_CROC1"/>
    <property type="match status" value="1"/>
</dbReference>
<name>A0A9D2PES8_9FIRM</name>
<reference evidence="2" key="1">
    <citation type="journal article" date="2021" name="PeerJ">
        <title>Extensive microbial diversity within the chicken gut microbiome revealed by metagenomics and culture.</title>
        <authorList>
            <person name="Gilroy R."/>
            <person name="Ravi A."/>
            <person name="Getino M."/>
            <person name="Pursley I."/>
            <person name="Horton D.L."/>
            <person name="Alikhan N.F."/>
            <person name="Baker D."/>
            <person name="Gharbi K."/>
            <person name="Hall N."/>
            <person name="Watson M."/>
            <person name="Adriaenssens E.M."/>
            <person name="Foster-Nyarko E."/>
            <person name="Jarju S."/>
            <person name="Secka A."/>
            <person name="Antonio M."/>
            <person name="Oren A."/>
            <person name="Chaudhuri R.R."/>
            <person name="La Ragione R."/>
            <person name="Hildebrand F."/>
            <person name="Pallen M.J."/>
        </authorList>
    </citation>
    <scope>NUCLEOTIDE SEQUENCE</scope>
    <source>
        <strain evidence="2">CHK183-5548</strain>
    </source>
</reference>
<dbReference type="EMBL" id="DWWL01000084">
    <property type="protein sequence ID" value="HJC48904.1"/>
    <property type="molecule type" value="Genomic_DNA"/>
</dbReference>
<comment type="caution">
    <text evidence="2">The sequence shown here is derived from an EMBL/GenBank/DDBJ whole genome shotgun (WGS) entry which is preliminary data.</text>
</comment>
<sequence>MKVCEATRERIRELCAERKMTEYMLIYNAGMPPSTVKSIISGRSKNPGIINIKRITEGLGVSLREFYNSDMFEDLEQED</sequence>
<dbReference type="InterPro" id="IPR010982">
    <property type="entry name" value="Lambda_DNA-bd_dom_sf"/>
</dbReference>